<comment type="similarity">
    <text evidence="6">Belongs to the SMC family.</text>
</comment>
<keyword evidence="4 6" id="KW-0175">Coiled coil</keyword>
<keyword evidence="1 6" id="KW-0963">Cytoplasm</keyword>
<evidence type="ECO:0000259" key="7">
    <source>
        <dbReference type="SMART" id="SM00968"/>
    </source>
</evidence>
<evidence type="ECO:0000313" key="8">
    <source>
        <dbReference type="EMBL" id="REI42875.1"/>
    </source>
</evidence>
<evidence type="ECO:0000256" key="2">
    <source>
        <dbReference type="ARBA" id="ARBA00022741"/>
    </source>
</evidence>
<dbReference type="NCBIfam" id="TIGR02168">
    <property type="entry name" value="SMC_prok_B"/>
    <property type="match status" value="1"/>
</dbReference>
<dbReference type="InterPro" id="IPR011890">
    <property type="entry name" value="SMC_prok"/>
</dbReference>
<feature type="coiled-coil region" evidence="6">
    <location>
        <begin position="781"/>
        <end position="909"/>
    </location>
</feature>
<feature type="binding site" evidence="6">
    <location>
        <begin position="32"/>
        <end position="39"/>
    </location>
    <ligand>
        <name>ATP</name>
        <dbReference type="ChEBI" id="CHEBI:30616"/>
    </ligand>
</feature>
<feature type="coiled-coil region" evidence="6">
    <location>
        <begin position="676"/>
        <end position="727"/>
    </location>
</feature>
<dbReference type="Proteomes" id="UP000263486">
    <property type="component" value="Unassembled WGS sequence"/>
</dbReference>
<comment type="subcellular location">
    <subcellularLocation>
        <location evidence="6">Cytoplasm</location>
    </subcellularLocation>
</comment>
<protein>
    <recommendedName>
        <fullName evidence="6">Chromosome partition protein Smc</fullName>
    </recommendedName>
</protein>
<dbReference type="InterPro" id="IPR036277">
    <property type="entry name" value="SMC_hinge_sf"/>
</dbReference>
<name>A0ABX9KKH1_9FUSO</name>
<gene>
    <name evidence="6 8" type="primary">smc</name>
    <name evidence="8" type="ORF">DYH56_01630</name>
</gene>
<dbReference type="EMBL" id="QUAJ01000002">
    <property type="protein sequence ID" value="REI42875.1"/>
    <property type="molecule type" value="Genomic_DNA"/>
</dbReference>
<dbReference type="Gene3D" id="3.30.70.1620">
    <property type="match status" value="1"/>
</dbReference>
<comment type="domain">
    <text evidence="6">Contains large globular domains required for ATP hydrolysis at each terminus and a third globular domain forming a flexible hinge near the middle of the molecule. These domains are separated by coiled-coil structures.</text>
</comment>
<feature type="coiled-coil region" evidence="6">
    <location>
        <begin position="416"/>
        <end position="478"/>
    </location>
</feature>
<evidence type="ECO:0000256" key="3">
    <source>
        <dbReference type="ARBA" id="ARBA00022840"/>
    </source>
</evidence>
<organism evidence="8 9">
    <name type="scientific">Psychrilyobacter piezotolerans</name>
    <dbReference type="NCBI Taxonomy" id="2293438"/>
    <lineage>
        <taxon>Bacteria</taxon>
        <taxon>Fusobacteriati</taxon>
        <taxon>Fusobacteriota</taxon>
        <taxon>Fusobacteriia</taxon>
        <taxon>Fusobacteriales</taxon>
        <taxon>Fusobacteriaceae</taxon>
        <taxon>Psychrilyobacter</taxon>
    </lineage>
</organism>
<accession>A0ABX9KKH1</accession>
<evidence type="ECO:0000256" key="4">
    <source>
        <dbReference type="ARBA" id="ARBA00023054"/>
    </source>
</evidence>
<sequence length="1170" mass="134233">MYLKCIEIDGFKSFADKIKLDFDMGITSIVGPNGSGKSNILDAILWVLGEQSYKNIRAKESSDVIFSGGKNKKPRNTATVSLYIDNEDKTLEIDDEVVKVTRKINKKSENEYYINDQRCRLKDINELFLDTGVGKSAYSVIGQGKVEKIISASNKEIKSIIEEAAGIKKIKLRKDEAIKKLSKVELETDKINLIVNELEENKDKIGKQAEKAIKYKKLDEEVNTLKKSIYLEEHRVNQKIVDELSKQKHNSSLILKELEKSFTEKEAALEEVNNKRNLLSDEINTLTDKNIDLKKDVDKLVNDKVLYGERIKGFNREISSKKENLEILEGKLKDQINELDRLNSKKDVVLEQLKDLEGDNLKYEKQIGEFEVLQRDLEIEIGVQKEHVMDSEVGRLKLIAEIENSEKRTKSSANKIRGLDEETLEYSKKIEKLTAELNQLETKQKNIQIEIKKIDDTIEDAEKQIDILSQKMNEIYDERKEVAYNLSRQGAKLENLKKLEANNEGFFKGVKAVLNADIPGVDGAFISLIDIPEHLEAAIESAVSGSLQDIVVKDSGVAKKCISYLKQSKVGRASFLAFDSIKLNNSKKAISQDGVLGYASDLVGYDSIYNKPVEFVLGNLLVVKSTDVALKISKDNLHRGNIVTLGGELISGRGRITGGQHIKSASSIIFERKKDIKKLEKVVSELDKKHKELDDSYNGYSKKMDEYEKKLENIDDLKVAKEDSSREISRNHADLTDRHRKEVKKLKIIEMEKIEETNYINEYNKQLENATTQRFDIEEFLKKSKDRLAENNKKLITLKMEIESINKSYSNIKINYLNKKEQIKQLEREIQRNTGFFEEFKTENKKTVLEIDKLNQDIIKLGDRLNNIQKEFHNENVRYEKEFLEIKEKKKLQEELEALEKKEILAVKNIEKDLILGENKIKILIEKLEKTIGWVAQIEEKLAVLVDIKETPLDSTIAESKDILFRLEARLKGLGLVNLLAIEEFTELTKKYEFITSQRDDLIVSKKSLLKLVEDIEKIIETKFYSAYKEIDKNFEYMCKEVLNNSMGRLQLVDNENILESGIDLMVKFKNKKSQSITLLSGGEKSMVAIAFIMALFMYKPSPFTFFDEIEAALDETNIKKLISKLKEFTDRSQFILITHNKETMRRSDTLYGVTMNKELGESKLISVSV</sequence>
<comment type="caution">
    <text evidence="8">The sequence shown here is derived from an EMBL/GenBank/DDBJ whole genome shotgun (WGS) entry which is preliminary data.</text>
</comment>
<dbReference type="InterPro" id="IPR027417">
    <property type="entry name" value="P-loop_NTPase"/>
</dbReference>
<keyword evidence="2 6" id="KW-0547">Nucleotide-binding</keyword>
<dbReference type="Gene3D" id="1.20.1060.20">
    <property type="match status" value="1"/>
</dbReference>
<dbReference type="SMART" id="SM00968">
    <property type="entry name" value="SMC_hinge"/>
    <property type="match status" value="1"/>
</dbReference>
<dbReference type="InterPro" id="IPR024704">
    <property type="entry name" value="SMC"/>
</dbReference>
<reference evidence="8 9" key="1">
    <citation type="submission" date="2018-08" db="EMBL/GenBank/DDBJ databases">
        <title>Draft genome sequence of Psychrilyobacter sp. strain SD5 isolated from Black Sea water.</title>
        <authorList>
            <person name="Yadav S."/>
            <person name="Villanueva L."/>
            <person name="Damste J.S.S."/>
        </authorList>
    </citation>
    <scope>NUCLEOTIDE SEQUENCE [LARGE SCALE GENOMIC DNA]</scope>
    <source>
        <strain evidence="8 9">SD5</strain>
    </source>
</reference>
<dbReference type="InterPro" id="IPR003395">
    <property type="entry name" value="RecF/RecN/SMC_N"/>
</dbReference>
<evidence type="ECO:0000256" key="1">
    <source>
        <dbReference type="ARBA" id="ARBA00022490"/>
    </source>
</evidence>
<dbReference type="Pfam" id="PF02463">
    <property type="entry name" value="SMC_N"/>
    <property type="match status" value="1"/>
</dbReference>
<feature type="coiled-coil region" evidence="6">
    <location>
        <begin position="167"/>
        <end position="201"/>
    </location>
</feature>
<evidence type="ECO:0000313" key="9">
    <source>
        <dbReference type="Proteomes" id="UP000263486"/>
    </source>
</evidence>
<dbReference type="PIRSF" id="PIRSF005719">
    <property type="entry name" value="SMC"/>
    <property type="match status" value="1"/>
</dbReference>
<feature type="domain" description="SMC hinge" evidence="7">
    <location>
        <begin position="519"/>
        <end position="633"/>
    </location>
</feature>
<evidence type="ECO:0000256" key="6">
    <source>
        <dbReference type="HAMAP-Rule" id="MF_01894"/>
    </source>
</evidence>
<dbReference type="Gene3D" id="3.40.50.300">
    <property type="entry name" value="P-loop containing nucleotide triphosphate hydrolases"/>
    <property type="match status" value="2"/>
</dbReference>
<dbReference type="SUPFAM" id="SSF75553">
    <property type="entry name" value="Smc hinge domain"/>
    <property type="match status" value="1"/>
</dbReference>
<feature type="coiled-coil region" evidence="6">
    <location>
        <begin position="241"/>
        <end position="366"/>
    </location>
</feature>
<evidence type="ECO:0000256" key="5">
    <source>
        <dbReference type="ARBA" id="ARBA00023125"/>
    </source>
</evidence>
<comment type="function">
    <text evidence="6">Required for chromosome condensation and partitioning.</text>
</comment>
<dbReference type="RefSeq" id="WP_114641107.1">
    <property type="nucleotide sequence ID" value="NZ_JAACIO010000002.1"/>
</dbReference>
<dbReference type="HAMAP" id="MF_01894">
    <property type="entry name" value="Smc_prok"/>
    <property type="match status" value="1"/>
</dbReference>
<keyword evidence="9" id="KW-1185">Reference proteome</keyword>
<dbReference type="Pfam" id="PF06470">
    <property type="entry name" value="SMC_hinge"/>
    <property type="match status" value="1"/>
</dbReference>
<dbReference type="PANTHER" id="PTHR43977">
    <property type="entry name" value="STRUCTURAL MAINTENANCE OF CHROMOSOMES PROTEIN 3"/>
    <property type="match status" value="1"/>
</dbReference>
<keyword evidence="5 6" id="KW-0238">DNA-binding</keyword>
<proteinExistence type="inferred from homology"/>
<comment type="subunit">
    <text evidence="6">Homodimer.</text>
</comment>
<dbReference type="InterPro" id="IPR010935">
    <property type="entry name" value="SMC_hinge"/>
</dbReference>
<keyword evidence="3 6" id="KW-0067">ATP-binding</keyword>
<dbReference type="SUPFAM" id="SSF52540">
    <property type="entry name" value="P-loop containing nucleoside triphosphate hydrolases"/>
    <property type="match status" value="1"/>
</dbReference>